<dbReference type="KEGG" id="btrm:SAMEA390648701763"/>
<name>A0A157SGQ8_9BORD</name>
<evidence type="ECO:0000256" key="8">
    <source>
        <dbReference type="ARBA" id="ARBA00040505"/>
    </source>
</evidence>
<dbReference type="Proteomes" id="UP000076825">
    <property type="component" value="Chromosome 1"/>
</dbReference>
<dbReference type="PANTHER" id="PTHR21064:SF1">
    <property type="entry name" value="HYDROXYLYSINE KINASE"/>
    <property type="match status" value="1"/>
</dbReference>
<accession>A0A157SGQ8</accession>
<keyword evidence="3 10" id="KW-0808">Transferase</keyword>
<dbReference type="AlphaFoldDB" id="A0A157SGQ8"/>
<evidence type="ECO:0000256" key="4">
    <source>
        <dbReference type="ARBA" id="ARBA00022777"/>
    </source>
</evidence>
<keyword evidence="4" id="KW-0418">Kinase</keyword>
<dbReference type="GO" id="GO:0005737">
    <property type="term" value="C:cytoplasm"/>
    <property type="evidence" value="ECO:0007669"/>
    <property type="project" value="UniProtKB-SubCell"/>
</dbReference>
<dbReference type="InterPro" id="IPR002575">
    <property type="entry name" value="Aminoglycoside_PTrfase"/>
</dbReference>
<dbReference type="InterPro" id="IPR011009">
    <property type="entry name" value="Kinase-like_dom_sf"/>
</dbReference>
<dbReference type="SUPFAM" id="SSF56112">
    <property type="entry name" value="Protein kinase-like (PK-like)"/>
    <property type="match status" value="1"/>
</dbReference>
<evidence type="ECO:0000256" key="7">
    <source>
        <dbReference type="ARBA" id="ARBA00038873"/>
    </source>
</evidence>
<dbReference type="RefSeq" id="WP_025513134.1">
    <property type="nucleotide sequence ID" value="NZ_CP016340.1"/>
</dbReference>
<dbReference type="PATRIC" id="fig|123899.6.peg.1750"/>
<comment type="function">
    <text evidence="6">Catalyzes the GTP-dependent phosphorylation of 5-hydroxy-L-lysine.</text>
</comment>
<reference evidence="10 11" key="1">
    <citation type="submission" date="2016-04" db="EMBL/GenBank/DDBJ databases">
        <authorList>
            <consortium name="Pathogen Informatics"/>
        </authorList>
    </citation>
    <scope>NUCLEOTIDE SEQUENCE [LARGE SCALE GENOMIC DNA]</scope>
    <source>
        <strain evidence="10 11">H044680328</strain>
    </source>
</reference>
<dbReference type="PANTHER" id="PTHR21064">
    <property type="entry name" value="AMINOGLYCOSIDE PHOSPHOTRANSFERASE DOMAIN-CONTAINING PROTEIN-RELATED"/>
    <property type="match status" value="1"/>
</dbReference>
<proteinExistence type="predicted"/>
<dbReference type="EC" id="2.7.1.81" evidence="7"/>
<sequence>MSPTDSTSTGQALFAAGPPRLTPQDAAGLAAQHYGLQARADVLSSERDQNFRLTLDDGRRFVLKVTHPAEDPAVTDFHTQAQLWLMRAGGAVPIPRLLAGRHGDYVHWHEDDAGMRRAIRLITFVAGRPLHSVPRSAAQRRHLGLALARFDQALAGFSHPMADHELLWDLQHADRLADLLPQVDDPGRRRLAERHLQHFADAVRPRLAGLRRQVIHNDLNAYNVMVDDVDPAQISALLDFGDMVRAPLVQDIAVACAYQLDDAADPLSNAARDCLASYHRELPLTESELLLLPDLIVARLLITVLITGWRARQHPENRQYILRNNGLAWNGLERLDALSRTQAQAIVLDACQPFTENSP</sequence>
<protein>
    <recommendedName>
        <fullName evidence="8">Hydroxylysine kinase</fullName>
        <ecNumber evidence="7">2.7.1.81</ecNumber>
    </recommendedName>
</protein>
<evidence type="ECO:0000256" key="3">
    <source>
        <dbReference type="ARBA" id="ARBA00022679"/>
    </source>
</evidence>
<evidence type="ECO:0000259" key="9">
    <source>
        <dbReference type="Pfam" id="PF01636"/>
    </source>
</evidence>
<dbReference type="eggNOG" id="COG2334">
    <property type="taxonomic scope" value="Bacteria"/>
</dbReference>
<dbReference type="STRING" id="123899.SAMEA3906487_01763"/>
<evidence type="ECO:0000256" key="5">
    <source>
        <dbReference type="ARBA" id="ARBA00036820"/>
    </source>
</evidence>
<dbReference type="GeneID" id="56590954"/>
<evidence type="ECO:0000256" key="6">
    <source>
        <dbReference type="ARBA" id="ARBA00037368"/>
    </source>
</evidence>
<keyword evidence="11" id="KW-1185">Reference proteome</keyword>
<gene>
    <name evidence="10" type="ORF">SAMEA3906487_01763</name>
</gene>
<comment type="catalytic activity">
    <reaction evidence="5">
        <text>(5R)-5-hydroxy-L-lysine + GTP = (5R)-5-phosphooxy-L-lysine + GDP + H(+)</text>
        <dbReference type="Rhea" id="RHEA:19049"/>
        <dbReference type="ChEBI" id="CHEBI:15378"/>
        <dbReference type="ChEBI" id="CHEBI:37565"/>
        <dbReference type="ChEBI" id="CHEBI:57882"/>
        <dbReference type="ChEBI" id="CHEBI:58189"/>
        <dbReference type="ChEBI" id="CHEBI:58357"/>
        <dbReference type="EC" id="2.7.1.81"/>
    </reaction>
</comment>
<evidence type="ECO:0000256" key="2">
    <source>
        <dbReference type="ARBA" id="ARBA00022490"/>
    </source>
</evidence>
<dbReference type="InterPro" id="IPR050249">
    <property type="entry name" value="Pseudomonas-type_ThrB"/>
</dbReference>
<keyword evidence="2" id="KW-0963">Cytoplasm</keyword>
<dbReference type="Pfam" id="PF01636">
    <property type="entry name" value="APH"/>
    <property type="match status" value="1"/>
</dbReference>
<organism evidence="10 11">
    <name type="scientific">Bordetella trematum</name>
    <dbReference type="NCBI Taxonomy" id="123899"/>
    <lineage>
        <taxon>Bacteria</taxon>
        <taxon>Pseudomonadati</taxon>
        <taxon>Pseudomonadota</taxon>
        <taxon>Betaproteobacteria</taxon>
        <taxon>Burkholderiales</taxon>
        <taxon>Alcaligenaceae</taxon>
        <taxon>Bordetella</taxon>
    </lineage>
</organism>
<evidence type="ECO:0000256" key="1">
    <source>
        <dbReference type="ARBA" id="ARBA00004496"/>
    </source>
</evidence>
<dbReference type="EMBL" id="LT546645">
    <property type="protein sequence ID" value="SAI69373.1"/>
    <property type="molecule type" value="Genomic_DNA"/>
</dbReference>
<evidence type="ECO:0000313" key="10">
    <source>
        <dbReference type="EMBL" id="SAI69373.1"/>
    </source>
</evidence>
<feature type="domain" description="Aminoglycoside phosphotransferase" evidence="9">
    <location>
        <begin position="45"/>
        <end position="267"/>
    </location>
</feature>
<dbReference type="Gene3D" id="3.90.1200.10">
    <property type="match status" value="1"/>
</dbReference>
<comment type="subcellular location">
    <subcellularLocation>
        <location evidence="1">Cytoplasm</location>
    </subcellularLocation>
</comment>
<dbReference type="OrthoDB" id="156345at2"/>
<dbReference type="GO" id="GO:0047992">
    <property type="term" value="F:hydroxylysine kinase activity"/>
    <property type="evidence" value="ECO:0007669"/>
    <property type="project" value="UniProtKB-EC"/>
</dbReference>
<evidence type="ECO:0000313" key="11">
    <source>
        <dbReference type="Proteomes" id="UP000076825"/>
    </source>
</evidence>